<reference evidence="2 3" key="1">
    <citation type="submission" date="2009-12" db="EMBL/GenBank/DDBJ databases">
        <title>Genome Sequence of Lactobacillus gasseri 224-1.</title>
        <authorList>
            <person name="Durkin A.S."/>
            <person name="Madupu R."/>
            <person name="Torralba M."/>
            <person name="Methe B."/>
            <person name="Sutton G."/>
            <person name="Strausberg R.L."/>
            <person name="Nelson K.E."/>
        </authorList>
    </citation>
    <scope>NUCLEOTIDE SEQUENCE [LARGE SCALE GENOMIC DNA]</scope>
    <source>
        <strain evidence="2 3">224-1</strain>
    </source>
</reference>
<sequence length="94" mass="10597">MAKWFSGLEELRRYFAGAKLFKIGEQASNKVENAHIKQTAAQQELIVLSGFCNLVGQMLLLSLTAFLLQKMLLSLVLSCPFRTLQLMFQLVCSK</sequence>
<keyword evidence="1" id="KW-0472">Membrane</keyword>
<evidence type="ECO:0008006" key="4">
    <source>
        <dbReference type="Google" id="ProtNLM"/>
    </source>
</evidence>
<dbReference type="AlphaFoldDB" id="D1YJ95"/>
<keyword evidence="1" id="KW-1133">Transmembrane helix</keyword>
<evidence type="ECO:0000313" key="2">
    <source>
        <dbReference type="EMBL" id="EFB62364.1"/>
    </source>
</evidence>
<proteinExistence type="predicted"/>
<evidence type="ECO:0000313" key="3">
    <source>
        <dbReference type="Proteomes" id="UP000003684"/>
    </source>
</evidence>
<name>D1YJ95_LACGS</name>
<keyword evidence="1" id="KW-0812">Transmembrane</keyword>
<dbReference type="EMBL" id="ADFT01000018">
    <property type="protein sequence ID" value="EFB62364.1"/>
    <property type="molecule type" value="Genomic_DNA"/>
</dbReference>
<feature type="transmembrane region" description="Helical" evidence="1">
    <location>
        <begin position="45"/>
        <end position="68"/>
    </location>
</feature>
<organism evidence="2 3">
    <name type="scientific">Lactobacillus gasseri 224-1</name>
    <dbReference type="NCBI Taxonomy" id="679196"/>
    <lineage>
        <taxon>Bacteria</taxon>
        <taxon>Bacillati</taxon>
        <taxon>Bacillota</taxon>
        <taxon>Bacilli</taxon>
        <taxon>Lactobacillales</taxon>
        <taxon>Lactobacillaceae</taxon>
        <taxon>Lactobacillus</taxon>
    </lineage>
</organism>
<comment type="caution">
    <text evidence="2">The sequence shown here is derived from an EMBL/GenBank/DDBJ whole genome shotgun (WGS) entry which is preliminary data.</text>
</comment>
<accession>D1YJ95</accession>
<protein>
    <recommendedName>
        <fullName evidence="4">ABC transmembrane type-1 domain-containing protein</fullName>
    </recommendedName>
</protein>
<evidence type="ECO:0000256" key="1">
    <source>
        <dbReference type="SAM" id="Phobius"/>
    </source>
</evidence>
<dbReference type="Proteomes" id="UP000003684">
    <property type="component" value="Unassembled WGS sequence"/>
</dbReference>
<gene>
    <name evidence="2" type="ORF">HMPREF9209_1001</name>
</gene>